<evidence type="ECO:0000313" key="2">
    <source>
        <dbReference type="Proteomes" id="UP000287910"/>
    </source>
</evidence>
<dbReference type="SUPFAM" id="SSF56784">
    <property type="entry name" value="HAD-like"/>
    <property type="match status" value="1"/>
</dbReference>
<accession>A0A432L7N4</accession>
<dbReference type="EMBL" id="RYYR01000034">
    <property type="protein sequence ID" value="RUL48030.1"/>
    <property type="molecule type" value="Genomic_DNA"/>
</dbReference>
<dbReference type="PANTHER" id="PTHR47478:SF1">
    <property type="entry name" value="PYRIMIDINE 5'-NUCLEOTIDASE YJJG"/>
    <property type="match status" value="1"/>
</dbReference>
<dbReference type="InterPro" id="IPR006439">
    <property type="entry name" value="HAD-SF_hydro_IA"/>
</dbReference>
<dbReference type="Pfam" id="PF13419">
    <property type="entry name" value="HAD_2"/>
    <property type="match status" value="1"/>
</dbReference>
<dbReference type="Proteomes" id="UP000287910">
    <property type="component" value="Unassembled WGS sequence"/>
</dbReference>
<proteinExistence type="predicted"/>
<dbReference type="InterPro" id="IPR023198">
    <property type="entry name" value="PGP-like_dom2"/>
</dbReference>
<keyword evidence="2" id="KW-1185">Reference proteome</keyword>
<name>A0A432L7N4_9BACI</name>
<dbReference type="NCBIfam" id="TIGR02254">
    <property type="entry name" value="YjjG_YfnB"/>
    <property type="match status" value="1"/>
</dbReference>
<dbReference type="NCBIfam" id="TIGR01549">
    <property type="entry name" value="HAD-SF-IA-v1"/>
    <property type="match status" value="1"/>
</dbReference>
<protein>
    <submittedName>
        <fullName evidence="1">Noncanonical pyrimidine nucleotidase, YjjG family</fullName>
    </submittedName>
</protein>
<dbReference type="SFLD" id="SFLDG01135">
    <property type="entry name" value="C1.5.6:_HAD__Beta-PGM__Phospha"/>
    <property type="match status" value="1"/>
</dbReference>
<dbReference type="Gene3D" id="1.10.150.240">
    <property type="entry name" value="Putative phosphatase, domain 2"/>
    <property type="match status" value="1"/>
</dbReference>
<dbReference type="InterPro" id="IPR036412">
    <property type="entry name" value="HAD-like_sf"/>
</dbReference>
<dbReference type="InterPro" id="IPR052550">
    <property type="entry name" value="Pyrimidine_5'-ntase_YjjG"/>
</dbReference>
<dbReference type="Gene3D" id="3.40.50.1000">
    <property type="entry name" value="HAD superfamily/HAD-like"/>
    <property type="match status" value="1"/>
</dbReference>
<sequence>MKKYKTLLFDLDDTLFDFQATEDMALQKLFNAYQLELTPQIKADYKKINDQLWKAYEEDQMDRDEVVNTRFSRLFELYGVQVNGIELQNSYMSYLSEGHHLIPGAVELIQSLHTQYDLYVVTNGSSFSQFKRLEDSGLAPYFLNVFVSEDTGYQKPMKEFFDHVFSQIENFKHDHALIIGDSLSADITGGWRAGIDTCWVNLQRKENNTKVIPTYEITRLDELHTILG</sequence>
<organism evidence="1 2">
    <name type="scientific">Lysinibacillus antri</name>
    <dbReference type="NCBI Taxonomy" id="2498145"/>
    <lineage>
        <taxon>Bacteria</taxon>
        <taxon>Bacillati</taxon>
        <taxon>Bacillota</taxon>
        <taxon>Bacilli</taxon>
        <taxon>Bacillales</taxon>
        <taxon>Bacillaceae</taxon>
        <taxon>Lysinibacillus</taxon>
    </lineage>
</organism>
<dbReference type="SFLD" id="SFLDS00003">
    <property type="entry name" value="Haloacid_Dehalogenase"/>
    <property type="match status" value="1"/>
</dbReference>
<dbReference type="GO" id="GO:0008253">
    <property type="term" value="F:5'-nucleotidase activity"/>
    <property type="evidence" value="ECO:0007669"/>
    <property type="project" value="InterPro"/>
</dbReference>
<reference evidence="1 2" key="1">
    <citation type="submission" date="2018-12" db="EMBL/GenBank/DDBJ databases">
        <title>Lysinibacillus antri sp. nov., isolated from a cave soil.</title>
        <authorList>
            <person name="Narsing Rao M.P."/>
            <person name="Zhang H."/>
            <person name="Dong Z.-Y."/>
            <person name="Niu X.-K."/>
            <person name="Zhang K."/>
            <person name="Fang B.-Z."/>
            <person name="Kang Y.-Q."/>
            <person name="Xiao M."/>
            <person name="Li W.-J."/>
        </authorList>
    </citation>
    <scope>NUCLEOTIDE SEQUENCE [LARGE SCALE GENOMIC DNA]</scope>
    <source>
        <strain evidence="1 2">SYSU K30002</strain>
    </source>
</reference>
<dbReference type="PANTHER" id="PTHR47478">
    <property type="match status" value="1"/>
</dbReference>
<dbReference type="CDD" id="cd04305">
    <property type="entry name" value="HAD_Neu5Ac-Pase_like"/>
    <property type="match status" value="1"/>
</dbReference>
<dbReference type="RefSeq" id="WP_126660451.1">
    <property type="nucleotide sequence ID" value="NZ_RYYR01000034.1"/>
</dbReference>
<dbReference type="SFLD" id="SFLDG01129">
    <property type="entry name" value="C1.5:_HAD__Beta-PGM__Phosphata"/>
    <property type="match status" value="1"/>
</dbReference>
<dbReference type="InterPro" id="IPR011951">
    <property type="entry name" value="HAD-SF_hydro_IA_YjjG/PynA"/>
</dbReference>
<dbReference type="AlphaFoldDB" id="A0A432L7N4"/>
<gene>
    <name evidence="1" type="ORF">EK386_17405</name>
</gene>
<evidence type="ECO:0000313" key="1">
    <source>
        <dbReference type="EMBL" id="RUL48030.1"/>
    </source>
</evidence>
<dbReference type="InterPro" id="IPR023214">
    <property type="entry name" value="HAD_sf"/>
</dbReference>
<dbReference type="InterPro" id="IPR041492">
    <property type="entry name" value="HAD_2"/>
</dbReference>
<comment type="caution">
    <text evidence="1">The sequence shown here is derived from an EMBL/GenBank/DDBJ whole genome shotgun (WGS) entry which is preliminary data.</text>
</comment>